<dbReference type="AlphaFoldDB" id="A0A1M6WZR4"/>
<reference evidence="3" key="1">
    <citation type="submission" date="2016-11" db="EMBL/GenBank/DDBJ databases">
        <authorList>
            <person name="Varghese N."/>
            <person name="Submissions S."/>
        </authorList>
    </citation>
    <scope>NUCLEOTIDE SEQUENCE [LARGE SCALE GENOMIC DNA]</scope>
    <source>
        <strain evidence="3">USBA-503</strain>
    </source>
</reference>
<evidence type="ECO:0000313" key="2">
    <source>
        <dbReference type="EMBL" id="SHK99069.1"/>
    </source>
</evidence>
<evidence type="ECO:0000313" key="3">
    <source>
        <dbReference type="Proteomes" id="UP000184016"/>
    </source>
</evidence>
<name>A0A1M6WZR4_9BACL</name>
<proteinExistence type="predicted"/>
<accession>A0A1M6WZR4</accession>
<protein>
    <submittedName>
        <fullName evidence="2">Uncharacterized protein</fullName>
    </submittedName>
</protein>
<organism evidence="2 3">
    <name type="scientific">Alicyclobacillus tolerans</name>
    <dbReference type="NCBI Taxonomy" id="90970"/>
    <lineage>
        <taxon>Bacteria</taxon>
        <taxon>Bacillati</taxon>
        <taxon>Bacillota</taxon>
        <taxon>Bacilli</taxon>
        <taxon>Bacillales</taxon>
        <taxon>Alicyclobacillaceae</taxon>
        <taxon>Alicyclobacillus</taxon>
    </lineage>
</organism>
<feature type="region of interest" description="Disordered" evidence="1">
    <location>
        <begin position="93"/>
        <end position="121"/>
    </location>
</feature>
<dbReference type="Proteomes" id="UP000184016">
    <property type="component" value="Unassembled WGS sequence"/>
</dbReference>
<feature type="compositionally biased region" description="Basic and acidic residues" evidence="1">
    <location>
        <begin position="110"/>
        <end position="121"/>
    </location>
</feature>
<evidence type="ECO:0000256" key="1">
    <source>
        <dbReference type="SAM" id="MobiDB-lite"/>
    </source>
</evidence>
<dbReference type="EMBL" id="FRAF01000030">
    <property type="protein sequence ID" value="SHK99069.1"/>
    <property type="molecule type" value="Genomic_DNA"/>
</dbReference>
<dbReference type="RefSeq" id="WP_072875178.1">
    <property type="nucleotide sequence ID" value="NZ_FRAF01000030.1"/>
</dbReference>
<keyword evidence="3" id="KW-1185">Reference proteome</keyword>
<gene>
    <name evidence="2" type="ORF">SAMN05443507_13036</name>
</gene>
<sequence length="121" mass="13623">MTELIPRKQGQKIEDGTYLQLFENFTNGGLSSAETVKLELLLAVTTDVGLDRLIDVLPEESLAELRLLLSEERTSNADKRTKVVRKRARINFPLPIPSPSEARKARQSRRLVESHGGRKGR</sequence>